<evidence type="ECO:0000256" key="1">
    <source>
        <dbReference type="SAM" id="MobiDB-lite"/>
    </source>
</evidence>
<keyword evidence="3" id="KW-1185">Reference proteome</keyword>
<dbReference type="EMBL" id="BRYA01000168">
    <property type="protein sequence ID" value="GMI42251.1"/>
    <property type="molecule type" value="Genomic_DNA"/>
</dbReference>
<gene>
    <name evidence="2" type="ORF">TrCOL_g4134</name>
</gene>
<feature type="compositionally biased region" description="Gly residues" evidence="1">
    <location>
        <begin position="366"/>
        <end position="379"/>
    </location>
</feature>
<name>A0A9W7GDQ1_9STRA</name>
<feature type="region of interest" description="Disordered" evidence="1">
    <location>
        <begin position="365"/>
        <end position="394"/>
    </location>
</feature>
<dbReference type="Proteomes" id="UP001165065">
    <property type="component" value="Unassembled WGS sequence"/>
</dbReference>
<protein>
    <submittedName>
        <fullName evidence="2">Uncharacterized protein</fullName>
    </submittedName>
</protein>
<accession>A0A9W7GDQ1</accession>
<reference evidence="3" key="1">
    <citation type="journal article" date="2023" name="Commun. Biol.">
        <title>Genome analysis of Parmales, the sister group of diatoms, reveals the evolutionary specialization of diatoms from phago-mixotrophs to photoautotrophs.</title>
        <authorList>
            <person name="Ban H."/>
            <person name="Sato S."/>
            <person name="Yoshikawa S."/>
            <person name="Yamada K."/>
            <person name="Nakamura Y."/>
            <person name="Ichinomiya M."/>
            <person name="Sato N."/>
            <person name="Blanc-Mathieu R."/>
            <person name="Endo H."/>
            <person name="Kuwata A."/>
            <person name="Ogata H."/>
        </authorList>
    </citation>
    <scope>NUCLEOTIDE SEQUENCE [LARGE SCALE GENOMIC DNA]</scope>
</reference>
<dbReference type="AlphaFoldDB" id="A0A9W7GDQ1"/>
<proteinExistence type="predicted"/>
<evidence type="ECO:0000313" key="2">
    <source>
        <dbReference type="EMBL" id="GMI42251.1"/>
    </source>
</evidence>
<organism evidence="2 3">
    <name type="scientific">Triparma columacea</name>
    <dbReference type="NCBI Taxonomy" id="722753"/>
    <lineage>
        <taxon>Eukaryota</taxon>
        <taxon>Sar</taxon>
        <taxon>Stramenopiles</taxon>
        <taxon>Ochrophyta</taxon>
        <taxon>Bolidophyceae</taxon>
        <taxon>Parmales</taxon>
        <taxon>Triparmaceae</taxon>
        <taxon>Triparma</taxon>
    </lineage>
</organism>
<comment type="caution">
    <text evidence="2">The sequence shown here is derived from an EMBL/GenBank/DDBJ whole genome shotgun (WGS) entry which is preliminary data.</text>
</comment>
<sequence length="584" mass="62667">MVDTGNGRVVRVELEGEEGIKGAYCTRPFEIVGGGEYLYDGLDNFSEEDEKYPDRRGFKYDLFNRYQSGVYGGGRGWEVEGGGRGGEDERGGEWGGVGRVYNFTVKVIGGDKMDDVVKVPVMTWTITMGGRLVYHLPPVVGGGGRMVRKVEVDLGGGGGQGINPMGVRVMEGGWMWEYDHPYLRGHQVPTEVKVELGGGERHRVGGGGLGGWKVWRAWDYPVDTKVVGIMPFKDRGGGDKEFKVAIKTCDGQVRVEVWRLKDMELLDPAQVGGGGVGEGTSDSYRVMPGYNVDSRAEEGEEEGRGYAGDFAVGRDGGTVVAYAHEYGGGLREYVERVVEVEEEEGWERERGGGKVYGKTEWRAADAGGGQVGAGGAGGNGEEEEEREGEGGGSGKSTWIMNCYSIAGGGEGERRVTRRVYALRGEPKCVAVSDLRGEGVNFGVFMGYGDGVVEAVEMGGAGGGEDEDFWYRIRAGAGAGAGGEERAEGGIESLEYRVVGGSRGVWVRMDGSEGGMEVGGGSCVGVLRVWTRARVCRWGVVQGIGGRGQWEGDSGRVEGRGGKDVGGRSWRDVWDVDIDDYQKEV</sequence>
<evidence type="ECO:0000313" key="3">
    <source>
        <dbReference type="Proteomes" id="UP001165065"/>
    </source>
</evidence>